<evidence type="ECO:0000256" key="2">
    <source>
        <dbReference type="PROSITE-ProRule" id="PRU00169"/>
    </source>
</evidence>
<dbReference type="AlphaFoldDB" id="A0A1F6CBV4"/>
<evidence type="ECO:0000256" key="1">
    <source>
        <dbReference type="ARBA" id="ARBA00022553"/>
    </source>
</evidence>
<dbReference type="SUPFAM" id="SSF52172">
    <property type="entry name" value="CheY-like"/>
    <property type="match status" value="1"/>
</dbReference>
<dbReference type="GO" id="GO:0000160">
    <property type="term" value="P:phosphorelay signal transduction system"/>
    <property type="evidence" value="ECO:0007669"/>
    <property type="project" value="InterPro"/>
</dbReference>
<feature type="domain" description="Response regulatory" evidence="3">
    <location>
        <begin position="5"/>
        <end position="118"/>
    </location>
</feature>
<dbReference type="Proteomes" id="UP000178606">
    <property type="component" value="Unassembled WGS sequence"/>
</dbReference>
<gene>
    <name evidence="4" type="ORF">A3F84_05265</name>
</gene>
<dbReference type="Gene3D" id="3.40.50.2300">
    <property type="match status" value="1"/>
</dbReference>
<dbReference type="EMBL" id="MFKF01000317">
    <property type="protein sequence ID" value="OGG46422.1"/>
    <property type="molecule type" value="Genomic_DNA"/>
</dbReference>
<evidence type="ECO:0000259" key="3">
    <source>
        <dbReference type="PROSITE" id="PS50110"/>
    </source>
</evidence>
<dbReference type="InterPro" id="IPR001789">
    <property type="entry name" value="Sig_transdc_resp-reg_receiver"/>
</dbReference>
<feature type="modified residue" description="4-aspartylphosphate" evidence="2">
    <location>
        <position position="54"/>
    </location>
</feature>
<dbReference type="InterPro" id="IPR050595">
    <property type="entry name" value="Bact_response_regulator"/>
</dbReference>
<sequence length="125" mass="14096">MTPKRILVADDDPFILELYRTALEGHQYEIETATDGREALRAATSKPFDLVIMDIVMPNMNGIDSIRAIRKKHPGLPIIIISSFHDQFAEALSELKVQCILIKPVMITQLVRSVRDVIQASQKQP</sequence>
<dbReference type="PANTHER" id="PTHR44591">
    <property type="entry name" value="STRESS RESPONSE REGULATOR PROTEIN 1"/>
    <property type="match status" value="1"/>
</dbReference>
<protein>
    <recommendedName>
        <fullName evidence="3">Response regulatory domain-containing protein</fullName>
    </recommendedName>
</protein>
<dbReference type="SMART" id="SM00448">
    <property type="entry name" value="REC"/>
    <property type="match status" value="1"/>
</dbReference>
<dbReference type="PANTHER" id="PTHR44591:SF3">
    <property type="entry name" value="RESPONSE REGULATORY DOMAIN-CONTAINING PROTEIN"/>
    <property type="match status" value="1"/>
</dbReference>
<accession>A0A1F6CBV4</accession>
<reference evidence="4 5" key="1">
    <citation type="journal article" date="2016" name="Nat. Commun.">
        <title>Thousands of microbial genomes shed light on interconnected biogeochemical processes in an aquifer system.</title>
        <authorList>
            <person name="Anantharaman K."/>
            <person name="Brown C.T."/>
            <person name="Hug L.A."/>
            <person name="Sharon I."/>
            <person name="Castelle C.J."/>
            <person name="Probst A.J."/>
            <person name="Thomas B.C."/>
            <person name="Singh A."/>
            <person name="Wilkins M.J."/>
            <person name="Karaoz U."/>
            <person name="Brodie E.L."/>
            <person name="Williams K.H."/>
            <person name="Hubbard S.S."/>
            <person name="Banfield J.F."/>
        </authorList>
    </citation>
    <scope>NUCLEOTIDE SEQUENCE [LARGE SCALE GENOMIC DNA]</scope>
    <source>
        <strain evidence="5">RIFCSPLOWO2_12_FULL_64_10</strain>
    </source>
</reference>
<keyword evidence="1 2" id="KW-0597">Phosphoprotein</keyword>
<dbReference type="PROSITE" id="PS50110">
    <property type="entry name" value="RESPONSE_REGULATORY"/>
    <property type="match status" value="1"/>
</dbReference>
<proteinExistence type="predicted"/>
<evidence type="ECO:0000313" key="4">
    <source>
        <dbReference type="EMBL" id="OGG46422.1"/>
    </source>
</evidence>
<evidence type="ECO:0000313" key="5">
    <source>
        <dbReference type="Proteomes" id="UP000178606"/>
    </source>
</evidence>
<organism evidence="4 5">
    <name type="scientific">Handelsmanbacteria sp. (strain RIFCSPLOWO2_12_FULL_64_10)</name>
    <dbReference type="NCBI Taxonomy" id="1817868"/>
    <lineage>
        <taxon>Bacteria</taxon>
        <taxon>Candidatus Handelsmaniibacteriota</taxon>
    </lineage>
</organism>
<comment type="caution">
    <text evidence="4">The sequence shown here is derived from an EMBL/GenBank/DDBJ whole genome shotgun (WGS) entry which is preliminary data.</text>
</comment>
<name>A0A1F6CBV4_HANXR</name>
<dbReference type="Pfam" id="PF00072">
    <property type="entry name" value="Response_reg"/>
    <property type="match status" value="1"/>
</dbReference>
<dbReference type="InterPro" id="IPR011006">
    <property type="entry name" value="CheY-like_superfamily"/>
</dbReference>